<dbReference type="AlphaFoldDB" id="A0A6J3LTP3"/>
<dbReference type="Proteomes" id="UP000504637">
    <property type="component" value="Unplaced"/>
</dbReference>
<accession>A0A6J3LTP3</accession>
<sequence>MPTRPRSHLPEQETPAAAAATTRASSGTFRTSITPGRRATTRGRTLRSRPPSQNPTPARRCTHITAAQAAATTTATTVAATTSVYIPGSRRRATGRKIPGGLTD</sequence>
<evidence type="ECO:0000313" key="2">
    <source>
        <dbReference type="Proteomes" id="UP000504637"/>
    </source>
</evidence>
<dbReference type="GeneID" id="54366784"/>
<evidence type="ECO:0000256" key="1">
    <source>
        <dbReference type="SAM" id="MobiDB-lite"/>
    </source>
</evidence>
<name>A0A6J3LTP3_9PEZI</name>
<gene>
    <name evidence="3" type="ORF">K489DRAFT_85688</name>
</gene>
<feature type="compositionally biased region" description="Low complexity" evidence="1">
    <location>
        <begin position="14"/>
        <end position="38"/>
    </location>
</feature>
<organism evidence="3">
    <name type="scientific">Dissoconium aciculare CBS 342.82</name>
    <dbReference type="NCBI Taxonomy" id="1314786"/>
    <lineage>
        <taxon>Eukaryota</taxon>
        <taxon>Fungi</taxon>
        <taxon>Dikarya</taxon>
        <taxon>Ascomycota</taxon>
        <taxon>Pezizomycotina</taxon>
        <taxon>Dothideomycetes</taxon>
        <taxon>Dothideomycetidae</taxon>
        <taxon>Mycosphaerellales</taxon>
        <taxon>Dissoconiaceae</taxon>
        <taxon>Dissoconium</taxon>
    </lineage>
</organism>
<keyword evidence="2" id="KW-1185">Reference proteome</keyword>
<evidence type="ECO:0000313" key="3">
    <source>
        <dbReference type="RefSeq" id="XP_033456034.1"/>
    </source>
</evidence>
<reference evidence="3" key="2">
    <citation type="submission" date="2020-04" db="EMBL/GenBank/DDBJ databases">
        <authorList>
            <consortium name="NCBI Genome Project"/>
        </authorList>
    </citation>
    <scope>NUCLEOTIDE SEQUENCE</scope>
    <source>
        <strain evidence="3">CBS 342.82</strain>
    </source>
</reference>
<feature type="region of interest" description="Disordered" evidence="1">
    <location>
        <begin position="1"/>
        <end position="59"/>
    </location>
</feature>
<dbReference type="RefSeq" id="XP_033456034.1">
    <property type="nucleotide sequence ID" value="XM_033608983.1"/>
</dbReference>
<proteinExistence type="predicted"/>
<reference evidence="3" key="1">
    <citation type="submission" date="2020-01" db="EMBL/GenBank/DDBJ databases">
        <authorList>
            <consortium name="DOE Joint Genome Institute"/>
            <person name="Haridas S."/>
            <person name="Albert R."/>
            <person name="Binder M."/>
            <person name="Bloem J."/>
            <person name="Labutti K."/>
            <person name="Salamov A."/>
            <person name="Andreopoulos B."/>
            <person name="Baker S.E."/>
            <person name="Barry K."/>
            <person name="Bills G."/>
            <person name="Bluhm B.H."/>
            <person name="Cannon C."/>
            <person name="Castanera R."/>
            <person name="Culley D.E."/>
            <person name="Daum C."/>
            <person name="Ezra D."/>
            <person name="Gonzalez J.B."/>
            <person name="Henrissat B."/>
            <person name="Kuo A."/>
            <person name="Liang C."/>
            <person name="Lipzen A."/>
            <person name="Lutzoni F."/>
            <person name="Magnuson J."/>
            <person name="Mondo S."/>
            <person name="Nolan M."/>
            <person name="Ohm R."/>
            <person name="Pangilinan J."/>
            <person name="Park H.-J."/>
            <person name="Ramirez L."/>
            <person name="Alfaro M."/>
            <person name="Sun H."/>
            <person name="Tritt A."/>
            <person name="Yoshinaga Y."/>
            <person name="Zwiers L.-H."/>
            <person name="Turgeon B.G."/>
            <person name="Goodwin S.B."/>
            <person name="Spatafora J.W."/>
            <person name="Crous P.W."/>
            <person name="Grigoriev I.V."/>
        </authorList>
    </citation>
    <scope>NUCLEOTIDE SEQUENCE</scope>
    <source>
        <strain evidence="3">CBS 342.82</strain>
    </source>
</reference>
<protein>
    <submittedName>
        <fullName evidence="3">Uncharacterized protein</fullName>
    </submittedName>
</protein>
<reference evidence="3" key="3">
    <citation type="submission" date="2025-08" db="UniProtKB">
        <authorList>
            <consortium name="RefSeq"/>
        </authorList>
    </citation>
    <scope>IDENTIFICATION</scope>
    <source>
        <strain evidence="3">CBS 342.82</strain>
    </source>
</reference>